<dbReference type="GO" id="GO:0000922">
    <property type="term" value="C:spindle pole"/>
    <property type="evidence" value="ECO:0007669"/>
    <property type="project" value="InterPro"/>
</dbReference>
<proteinExistence type="predicted"/>
<dbReference type="PANTHER" id="PTHR21616:SF2">
    <property type="entry name" value="CENTROSOME AND SPINDLE POLE-ASSOCIATED PROTEIN 1"/>
    <property type="match status" value="1"/>
</dbReference>
<dbReference type="Ensembl" id="ENSPKIT00000022212.1">
    <property type="protein sequence ID" value="ENSPKIP00000041180.1"/>
    <property type="gene ID" value="ENSPKIG00000017757.1"/>
</dbReference>
<dbReference type="PANTHER" id="PTHR21616">
    <property type="entry name" value="CENTROSOME SPINDLE POLE ASSOCIATED PROTEIN"/>
    <property type="match status" value="1"/>
</dbReference>
<evidence type="ECO:0000313" key="2">
    <source>
        <dbReference type="Ensembl" id="ENSPKIP00000041180.1"/>
    </source>
</evidence>
<feature type="region of interest" description="Disordered" evidence="1">
    <location>
        <begin position="15"/>
        <end position="65"/>
    </location>
</feature>
<dbReference type="GO" id="GO:0005813">
    <property type="term" value="C:centrosome"/>
    <property type="evidence" value="ECO:0007669"/>
    <property type="project" value="InterPro"/>
</dbReference>
<organism evidence="2 3">
    <name type="scientific">Paramormyrops kingsleyae</name>
    <dbReference type="NCBI Taxonomy" id="1676925"/>
    <lineage>
        <taxon>Eukaryota</taxon>
        <taxon>Metazoa</taxon>
        <taxon>Chordata</taxon>
        <taxon>Craniata</taxon>
        <taxon>Vertebrata</taxon>
        <taxon>Euteleostomi</taxon>
        <taxon>Actinopterygii</taxon>
        <taxon>Neopterygii</taxon>
        <taxon>Teleostei</taxon>
        <taxon>Osteoglossocephala</taxon>
        <taxon>Osteoglossomorpha</taxon>
        <taxon>Osteoglossiformes</taxon>
        <taxon>Mormyridae</taxon>
        <taxon>Paramormyrops</taxon>
    </lineage>
</organism>
<feature type="region of interest" description="Disordered" evidence="1">
    <location>
        <begin position="150"/>
        <end position="243"/>
    </location>
</feature>
<evidence type="ECO:0000313" key="3">
    <source>
        <dbReference type="Proteomes" id="UP000261540"/>
    </source>
</evidence>
<keyword evidence="3" id="KW-1185">Reference proteome</keyword>
<reference evidence="2" key="1">
    <citation type="submission" date="2025-08" db="UniProtKB">
        <authorList>
            <consortium name="Ensembl"/>
        </authorList>
    </citation>
    <scope>IDENTIFICATION</scope>
</reference>
<dbReference type="GeneTree" id="ENSGT00390000015084"/>
<dbReference type="AlphaFoldDB" id="A0A3B3TET7"/>
<accession>A0A3B3TET7</accession>
<reference evidence="2" key="2">
    <citation type="submission" date="2025-09" db="UniProtKB">
        <authorList>
            <consortium name="Ensembl"/>
        </authorList>
    </citation>
    <scope>IDENTIFICATION</scope>
</reference>
<feature type="compositionally biased region" description="Basic and acidic residues" evidence="1">
    <location>
        <begin position="150"/>
        <end position="161"/>
    </location>
</feature>
<evidence type="ECO:0000256" key="1">
    <source>
        <dbReference type="SAM" id="MobiDB-lite"/>
    </source>
</evidence>
<feature type="compositionally biased region" description="Basic and acidic residues" evidence="1">
    <location>
        <begin position="32"/>
        <end position="46"/>
    </location>
</feature>
<dbReference type="GO" id="GO:0032467">
    <property type="term" value="P:positive regulation of cytokinesis"/>
    <property type="evidence" value="ECO:0007669"/>
    <property type="project" value="InterPro"/>
</dbReference>
<sequence>MDDDLESFLEEQRAKVAEDKASLEQDPPYMEIRVRPSTRSERDSTGKENIPLAPGPQGPGLSLPLGEEYERKKQRLQQELRLDYRRYMAQVKPAKVMKIRASSLTLGLDTPDKQGMAHWVWYLLRLRVEEEMEERRLEEQRAQIRREYEEEQEKRRRKEMEVSVLSRENRGLPMTVPQVPELMAPPFSGSKGPKMRSCSGRQRCGGGRSSTQSRSVRTGRARARGGSTRWSGGPGWRRCCAHD</sequence>
<evidence type="ECO:0008006" key="4">
    <source>
        <dbReference type="Google" id="ProtNLM"/>
    </source>
</evidence>
<protein>
    <recommendedName>
        <fullName evidence="4">Centrosome and spindle pole associated protein 1a</fullName>
    </recommendedName>
</protein>
<dbReference type="InterPro" id="IPR026708">
    <property type="entry name" value="CSPP1"/>
</dbReference>
<dbReference type="GO" id="GO:0005874">
    <property type="term" value="C:microtubule"/>
    <property type="evidence" value="ECO:0007669"/>
    <property type="project" value="InterPro"/>
</dbReference>
<name>A0A3B3TET7_9TELE</name>
<dbReference type="Proteomes" id="UP000261540">
    <property type="component" value="Unplaced"/>
</dbReference>